<dbReference type="AlphaFoldDB" id="A0A1F4VDL4"/>
<keyword evidence="2" id="KW-0813">Transport</keyword>
<comment type="caution">
    <text evidence="10">The sequence shown here is derived from an EMBL/GenBank/DDBJ whole genome shotgun (WGS) entry which is preliminary data.</text>
</comment>
<evidence type="ECO:0000256" key="4">
    <source>
        <dbReference type="ARBA" id="ARBA00023157"/>
    </source>
</evidence>
<feature type="active site" description="Nucleophile" evidence="7">
    <location>
        <position position="15"/>
    </location>
</feature>
<evidence type="ECO:0000313" key="11">
    <source>
        <dbReference type="Proteomes" id="UP000176504"/>
    </source>
</evidence>
<dbReference type="Gene3D" id="3.40.30.10">
    <property type="entry name" value="Glutaredoxin"/>
    <property type="match status" value="1"/>
</dbReference>
<feature type="domain" description="Thioredoxin" evidence="9">
    <location>
        <begin position="1"/>
        <end position="88"/>
    </location>
</feature>
<evidence type="ECO:0000256" key="7">
    <source>
        <dbReference type="PIRSR" id="PIRSR000077-1"/>
    </source>
</evidence>
<reference evidence="10 11" key="1">
    <citation type="journal article" date="2016" name="Nat. Commun.">
        <title>Thousands of microbial genomes shed light on interconnected biogeochemical processes in an aquifer system.</title>
        <authorList>
            <person name="Anantharaman K."/>
            <person name="Brown C.T."/>
            <person name="Hug L.A."/>
            <person name="Sharon I."/>
            <person name="Castelle C.J."/>
            <person name="Probst A.J."/>
            <person name="Thomas B.C."/>
            <person name="Singh A."/>
            <person name="Wilkins M.J."/>
            <person name="Karaoz U."/>
            <person name="Brodie E.L."/>
            <person name="Williams K.H."/>
            <person name="Hubbard S.S."/>
            <person name="Banfield J.F."/>
        </authorList>
    </citation>
    <scope>NUCLEOTIDE SEQUENCE [LARGE SCALE GENOMIC DNA]</scope>
</reference>
<feature type="disulfide bond" description="Redox-active" evidence="8">
    <location>
        <begin position="12"/>
        <end position="15"/>
    </location>
</feature>
<sequence length="89" mass="10172">MFEFIDFFADWCGPCHAMKPIIEEAEKLYAGKIKFSKIDVDTNGEAAGKYGVMSIPTYVILKDEKEIDRKIGAMTRDMFKNWLDSVLAK</sequence>
<evidence type="ECO:0000256" key="2">
    <source>
        <dbReference type="ARBA" id="ARBA00022448"/>
    </source>
</evidence>
<evidence type="ECO:0000313" key="10">
    <source>
        <dbReference type="EMBL" id="OGC55249.1"/>
    </source>
</evidence>
<dbReference type="NCBIfam" id="TIGR01068">
    <property type="entry name" value="thioredoxin"/>
    <property type="match status" value="1"/>
</dbReference>
<protein>
    <recommendedName>
        <fullName evidence="6">Thioredoxin</fullName>
    </recommendedName>
</protein>
<dbReference type="GO" id="GO:0005737">
    <property type="term" value="C:cytoplasm"/>
    <property type="evidence" value="ECO:0007669"/>
    <property type="project" value="TreeGrafter"/>
</dbReference>
<dbReference type="SUPFAM" id="SSF52833">
    <property type="entry name" value="Thioredoxin-like"/>
    <property type="match status" value="1"/>
</dbReference>
<dbReference type="Proteomes" id="UP000176504">
    <property type="component" value="Unassembled WGS sequence"/>
</dbReference>
<evidence type="ECO:0000256" key="6">
    <source>
        <dbReference type="NCBIfam" id="TIGR01068"/>
    </source>
</evidence>
<organism evidence="10 11">
    <name type="scientific">candidate division WWE3 bacterium RIFCSPLOWO2_01_FULL_41_18</name>
    <dbReference type="NCBI Taxonomy" id="1802625"/>
    <lineage>
        <taxon>Bacteria</taxon>
        <taxon>Katanobacteria</taxon>
    </lineage>
</organism>
<evidence type="ECO:0000256" key="3">
    <source>
        <dbReference type="ARBA" id="ARBA00022982"/>
    </source>
</evidence>
<evidence type="ECO:0000256" key="5">
    <source>
        <dbReference type="ARBA" id="ARBA00023284"/>
    </source>
</evidence>
<dbReference type="PROSITE" id="PS00194">
    <property type="entry name" value="THIOREDOXIN_1"/>
    <property type="match status" value="1"/>
</dbReference>
<dbReference type="CDD" id="cd02947">
    <property type="entry name" value="TRX_family"/>
    <property type="match status" value="1"/>
</dbReference>
<keyword evidence="5 8" id="KW-0676">Redox-active center</keyword>
<dbReference type="GO" id="GO:0015035">
    <property type="term" value="F:protein-disulfide reductase activity"/>
    <property type="evidence" value="ECO:0007669"/>
    <property type="project" value="UniProtKB-UniRule"/>
</dbReference>
<feature type="site" description="Deprotonates C-terminal active site Cys" evidence="7">
    <location>
        <position position="6"/>
    </location>
</feature>
<dbReference type="PANTHER" id="PTHR45663">
    <property type="entry name" value="GEO12009P1"/>
    <property type="match status" value="1"/>
</dbReference>
<keyword evidence="4 8" id="KW-1015">Disulfide bond</keyword>
<dbReference type="Pfam" id="PF00085">
    <property type="entry name" value="Thioredoxin"/>
    <property type="match status" value="1"/>
</dbReference>
<dbReference type="PRINTS" id="PR00421">
    <property type="entry name" value="THIOREDOXIN"/>
</dbReference>
<dbReference type="InterPro" id="IPR036249">
    <property type="entry name" value="Thioredoxin-like_sf"/>
</dbReference>
<dbReference type="EMBL" id="MEVI01000003">
    <property type="protein sequence ID" value="OGC55249.1"/>
    <property type="molecule type" value="Genomic_DNA"/>
</dbReference>
<dbReference type="InterPro" id="IPR013766">
    <property type="entry name" value="Thioredoxin_domain"/>
</dbReference>
<dbReference type="PROSITE" id="PS51352">
    <property type="entry name" value="THIOREDOXIN_2"/>
    <property type="match status" value="1"/>
</dbReference>
<dbReference type="PIRSF" id="PIRSF000077">
    <property type="entry name" value="Thioredoxin"/>
    <property type="match status" value="1"/>
</dbReference>
<comment type="similarity">
    <text evidence="1">Belongs to the thioredoxin family.</text>
</comment>
<keyword evidence="3" id="KW-0249">Electron transport</keyword>
<dbReference type="PANTHER" id="PTHR45663:SF11">
    <property type="entry name" value="GEO12009P1"/>
    <property type="match status" value="1"/>
</dbReference>
<dbReference type="InterPro" id="IPR017937">
    <property type="entry name" value="Thioredoxin_CS"/>
</dbReference>
<feature type="active site" description="Nucleophile" evidence="7">
    <location>
        <position position="12"/>
    </location>
</feature>
<proteinExistence type="inferred from homology"/>
<dbReference type="InterPro" id="IPR005746">
    <property type="entry name" value="Thioredoxin"/>
</dbReference>
<evidence type="ECO:0000256" key="8">
    <source>
        <dbReference type="PIRSR" id="PIRSR000077-4"/>
    </source>
</evidence>
<feature type="site" description="Contributes to redox potential value" evidence="7">
    <location>
        <position position="13"/>
    </location>
</feature>
<name>A0A1F4VDL4_UNCKA</name>
<evidence type="ECO:0000259" key="9">
    <source>
        <dbReference type="PROSITE" id="PS51352"/>
    </source>
</evidence>
<gene>
    <name evidence="10" type="ORF">A3A78_04715</name>
</gene>
<evidence type="ECO:0000256" key="1">
    <source>
        <dbReference type="ARBA" id="ARBA00008987"/>
    </source>
</evidence>
<feature type="site" description="Contributes to redox potential value" evidence="7">
    <location>
        <position position="14"/>
    </location>
</feature>
<accession>A0A1F4VDL4</accession>